<organism evidence="1 2">
    <name type="scientific">Helianthus annuus</name>
    <name type="common">Common sunflower</name>
    <dbReference type="NCBI Taxonomy" id="4232"/>
    <lineage>
        <taxon>Eukaryota</taxon>
        <taxon>Viridiplantae</taxon>
        <taxon>Streptophyta</taxon>
        <taxon>Embryophyta</taxon>
        <taxon>Tracheophyta</taxon>
        <taxon>Spermatophyta</taxon>
        <taxon>Magnoliopsida</taxon>
        <taxon>eudicotyledons</taxon>
        <taxon>Gunneridae</taxon>
        <taxon>Pentapetalae</taxon>
        <taxon>asterids</taxon>
        <taxon>campanulids</taxon>
        <taxon>Asterales</taxon>
        <taxon>Asteraceae</taxon>
        <taxon>Asteroideae</taxon>
        <taxon>Heliantheae alliance</taxon>
        <taxon>Heliantheae</taxon>
        <taxon>Helianthus</taxon>
    </lineage>
</organism>
<dbReference type="EMBL" id="MNCJ02000326">
    <property type="protein sequence ID" value="KAF5780002.1"/>
    <property type="molecule type" value="Genomic_DNA"/>
</dbReference>
<evidence type="ECO:0000313" key="2">
    <source>
        <dbReference type="Proteomes" id="UP000215914"/>
    </source>
</evidence>
<dbReference type="AlphaFoldDB" id="A0A9K3HKU7"/>
<reference evidence="1" key="1">
    <citation type="journal article" date="2017" name="Nature">
        <title>The sunflower genome provides insights into oil metabolism, flowering and Asterid evolution.</title>
        <authorList>
            <person name="Badouin H."/>
            <person name="Gouzy J."/>
            <person name="Grassa C.J."/>
            <person name="Murat F."/>
            <person name="Staton S.E."/>
            <person name="Cottret L."/>
            <person name="Lelandais-Briere C."/>
            <person name="Owens G.L."/>
            <person name="Carrere S."/>
            <person name="Mayjonade B."/>
            <person name="Legrand L."/>
            <person name="Gill N."/>
            <person name="Kane N.C."/>
            <person name="Bowers J.E."/>
            <person name="Hubner S."/>
            <person name="Bellec A."/>
            <person name="Berard A."/>
            <person name="Berges H."/>
            <person name="Blanchet N."/>
            <person name="Boniface M.C."/>
            <person name="Brunel D."/>
            <person name="Catrice O."/>
            <person name="Chaidir N."/>
            <person name="Claudel C."/>
            <person name="Donnadieu C."/>
            <person name="Faraut T."/>
            <person name="Fievet G."/>
            <person name="Helmstetter N."/>
            <person name="King M."/>
            <person name="Knapp S.J."/>
            <person name="Lai Z."/>
            <person name="Le Paslier M.C."/>
            <person name="Lippi Y."/>
            <person name="Lorenzon L."/>
            <person name="Mandel J.R."/>
            <person name="Marage G."/>
            <person name="Marchand G."/>
            <person name="Marquand E."/>
            <person name="Bret-Mestries E."/>
            <person name="Morien E."/>
            <person name="Nambeesan S."/>
            <person name="Nguyen T."/>
            <person name="Pegot-Espagnet P."/>
            <person name="Pouilly N."/>
            <person name="Raftis F."/>
            <person name="Sallet E."/>
            <person name="Schiex T."/>
            <person name="Thomas J."/>
            <person name="Vandecasteele C."/>
            <person name="Vares D."/>
            <person name="Vear F."/>
            <person name="Vautrin S."/>
            <person name="Crespi M."/>
            <person name="Mangin B."/>
            <person name="Burke J.M."/>
            <person name="Salse J."/>
            <person name="Munos S."/>
            <person name="Vincourt P."/>
            <person name="Rieseberg L.H."/>
            <person name="Langlade N.B."/>
        </authorList>
    </citation>
    <scope>NUCLEOTIDE SEQUENCE</scope>
    <source>
        <tissue evidence="1">Leaves</tissue>
    </source>
</reference>
<evidence type="ECO:0000313" key="1">
    <source>
        <dbReference type="EMBL" id="KAF5780002.1"/>
    </source>
</evidence>
<dbReference type="Proteomes" id="UP000215914">
    <property type="component" value="Unassembled WGS sequence"/>
</dbReference>
<accession>A0A9K3HKU7</accession>
<comment type="caution">
    <text evidence="1">The sequence shown here is derived from an EMBL/GenBank/DDBJ whole genome shotgun (WGS) entry which is preliminary data.</text>
</comment>
<proteinExistence type="predicted"/>
<keyword evidence="2" id="KW-1185">Reference proteome</keyword>
<sequence length="49" mass="6023">MMSIEFTFTFRIINKLEFILQFDLSTKYYFKLFIMKSLVIILSLYIDDE</sequence>
<protein>
    <submittedName>
        <fullName evidence="1">Uncharacterized protein</fullName>
    </submittedName>
</protein>
<reference evidence="1" key="2">
    <citation type="submission" date="2020-06" db="EMBL/GenBank/DDBJ databases">
        <title>Helianthus annuus Genome sequencing and assembly Release 2.</title>
        <authorList>
            <person name="Gouzy J."/>
            <person name="Langlade N."/>
            <person name="Munos S."/>
        </authorList>
    </citation>
    <scope>NUCLEOTIDE SEQUENCE</scope>
    <source>
        <tissue evidence="1">Leaves</tissue>
    </source>
</reference>
<dbReference type="Gramene" id="mRNA:HanXRQr2_Chr11g0467121">
    <property type="protein sequence ID" value="mRNA:HanXRQr2_Chr11g0467121"/>
    <property type="gene ID" value="HanXRQr2_Chr11g0467121"/>
</dbReference>
<name>A0A9K3HKU7_HELAN</name>
<gene>
    <name evidence="1" type="ORF">HanXRQr2_Chr11g0467121</name>
</gene>